<accession>A0A2J5HJP0</accession>
<feature type="transmembrane region" description="Helical" evidence="1">
    <location>
        <begin position="105"/>
        <end position="123"/>
    </location>
</feature>
<evidence type="ECO:0000256" key="1">
    <source>
        <dbReference type="SAM" id="Phobius"/>
    </source>
</evidence>
<dbReference type="Proteomes" id="UP000235023">
    <property type="component" value="Unassembled WGS sequence"/>
</dbReference>
<keyword evidence="1" id="KW-0812">Transmembrane</keyword>
<organism evidence="2 3">
    <name type="scientific">Aspergillus taichungensis</name>
    <dbReference type="NCBI Taxonomy" id="482145"/>
    <lineage>
        <taxon>Eukaryota</taxon>
        <taxon>Fungi</taxon>
        <taxon>Dikarya</taxon>
        <taxon>Ascomycota</taxon>
        <taxon>Pezizomycotina</taxon>
        <taxon>Eurotiomycetes</taxon>
        <taxon>Eurotiomycetidae</taxon>
        <taxon>Eurotiales</taxon>
        <taxon>Aspergillaceae</taxon>
        <taxon>Aspergillus</taxon>
        <taxon>Aspergillus subgen. Circumdati</taxon>
    </lineage>
</organism>
<gene>
    <name evidence="2" type="ORF">BDW42DRAFT_177076</name>
</gene>
<name>A0A2J5HJP0_9EURO</name>
<keyword evidence="1" id="KW-1133">Transmembrane helix</keyword>
<keyword evidence="3" id="KW-1185">Reference proteome</keyword>
<sequence length="124" mass="13526">MSTPRSLALRMTGYTGKPATTLFTPRSGPIHATVEMYSTTSQCTGSVARSTPHGKSPILIWELMLHARLTCSSATNLTVSEEITPQCVLSEEIPRFYYVEGKMKILLACAYFCLIGMIPTCMAG</sequence>
<evidence type="ECO:0000313" key="2">
    <source>
        <dbReference type="EMBL" id="PLN77309.1"/>
    </source>
</evidence>
<keyword evidence="1" id="KW-0472">Membrane</keyword>
<dbReference type="EMBL" id="KZ559598">
    <property type="protein sequence ID" value="PLN77309.1"/>
    <property type="molecule type" value="Genomic_DNA"/>
</dbReference>
<proteinExistence type="predicted"/>
<protein>
    <submittedName>
        <fullName evidence="2">Uncharacterized protein</fullName>
    </submittedName>
</protein>
<evidence type="ECO:0000313" key="3">
    <source>
        <dbReference type="Proteomes" id="UP000235023"/>
    </source>
</evidence>
<dbReference type="AlphaFoldDB" id="A0A2J5HJP0"/>
<reference evidence="3" key="1">
    <citation type="submission" date="2017-12" db="EMBL/GenBank/DDBJ databases">
        <authorList>
            <consortium name="DOE Joint Genome Institute"/>
            <person name="Mondo S.J."/>
            <person name="Kjaerbolling I."/>
            <person name="Vesth T.C."/>
            <person name="Frisvad J.C."/>
            <person name="Nybo J.L."/>
            <person name="Theobald S."/>
            <person name="Kuo A."/>
            <person name="Bowyer P."/>
            <person name="Matsuda Y."/>
            <person name="Lyhne E.K."/>
            <person name="Kogle M.E."/>
            <person name="Clum A."/>
            <person name="Lipzen A."/>
            <person name="Salamov A."/>
            <person name="Ngan C.Y."/>
            <person name="Daum C."/>
            <person name="Chiniquy J."/>
            <person name="Barry K."/>
            <person name="LaButti K."/>
            <person name="Haridas S."/>
            <person name="Simmons B.A."/>
            <person name="Magnuson J.K."/>
            <person name="Mortensen U.H."/>
            <person name="Larsen T.O."/>
            <person name="Grigoriev I.V."/>
            <person name="Baker S.E."/>
            <person name="Andersen M.R."/>
            <person name="Nordberg H.P."/>
            <person name="Cantor M.N."/>
            <person name="Hua S.X."/>
        </authorList>
    </citation>
    <scope>NUCLEOTIDE SEQUENCE [LARGE SCALE GENOMIC DNA]</scope>
    <source>
        <strain evidence="3">IBT 19404</strain>
    </source>
</reference>